<comment type="caution">
    <text evidence="2">The sequence shown here is derived from an EMBL/GenBank/DDBJ whole genome shotgun (WGS) entry which is preliminary data.</text>
</comment>
<dbReference type="RefSeq" id="WP_142643380.1">
    <property type="nucleotide sequence ID" value="NZ_VDGI01000017.1"/>
</dbReference>
<accession>A0A544TNR6</accession>
<dbReference type="OrthoDB" id="9909796at2"/>
<sequence>MAYSKLSLSLRSIAGLLILVYGTSILYGLLFGKYLMVDGLMDINYLLLFLFCAVPIVLGIFINNNNALNMILMISLFFGTLFILVHGALVFSVLEMTTEILARILTVIPISALIIVVVSYFVIDREHATN</sequence>
<feature type="transmembrane region" description="Helical" evidence="1">
    <location>
        <begin position="43"/>
        <end position="63"/>
    </location>
</feature>
<feature type="transmembrane region" description="Helical" evidence="1">
    <location>
        <begin position="12"/>
        <end position="31"/>
    </location>
</feature>
<evidence type="ECO:0000313" key="2">
    <source>
        <dbReference type="EMBL" id="TQR19084.1"/>
    </source>
</evidence>
<evidence type="ECO:0000313" key="3">
    <source>
        <dbReference type="Proteomes" id="UP000316626"/>
    </source>
</evidence>
<reference evidence="2 3" key="1">
    <citation type="submission" date="2019-06" db="EMBL/GenBank/DDBJ databases">
        <title>Psychrobacillus vulpis sp. nov., a new species isolated from feces of a red fox that inhabits in The Tablas de Daimiel Natural Park, Albacete, Spain.</title>
        <authorList>
            <person name="Rodriguez M."/>
            <person name="Reina J.C."/>
            <person name="Bejar V."/>
            <person name="Llamas I."/>
        </authorList>
    </citation>
    <scope>NUCLEOTIDE SEQUENCE [LARGE SCALE GENOMIC DNA]</scope>
    <source>
        <strain evidence="2 3">Z8</strain>
    </source>
</reference>
<dbReference type="AlphaFoldDB" id="A0A544TNR6"/>
<protein>
    <submittedName>
        <fullName evidence="2">Uncharacterized protein</fullName>
    </submittedName>
</protein>
<dbReference type="Proteomes" id="UP000316626">
    <property type="component" value="Unassembled WGS sequence"/>
</dbReference>
<proteinExistence type="predicted"/>
<keyword evidence="1" id="KW-0472">Membrane</keyword>
<dbReference type="EMBL" id="VDGI01000017">
    <property type="protein sequence ID" value="TQR19084.1"/>
    <property type="molecule type" value="Genomic_DNA"/>
</dbReference>
<gene>
    <name evidence="2" type="ORF">FG384_14780</name>
</gene>
<feature type="transmembrane region" description="Helical" evidence="1">
    <location>
        <begin position="70"/>
        <end position="94"/>
    </location>
</feature>
<feature type="transmembrane region" description="Helical" evidence="1">
    <location>
        <begin position="100"/>
        <end position="123"/>
    </location>
</feature>
<keyword evidence="3" id="KW-1185">Reference proteome</keyword>
<organism evidence="2 3">
    <name type="scientific">Psychrobacillus vulpis</name>
    <dbReference type="NCBI Taxonomy" id="2325572"/>
    <lineage>
        <taxon>Bacteria</taxon>
        <taxon>Bacillati</taxon>
        <taxon>Bacillota</taxon>
        <taxon>Bacilli</taxon>
        <taxon>Bacillales</taxon>
        <taxon>Bacillaceae</taxon>
        <taxon>Psychrobacillus</taxon>
    </lineage>
</organism>
<evidence type="ECO:0000256" key="1">
    <source>
        <dbReference type="SAM" id="Phobius"/>
    </source>
</evidence>
<keyword evidence="1" id="KW-0812">Transmembrane</keyword>
<name>A0A544TNR6_9BACI</name>
<keyword evidence="1" id="KW-1133">Transmembrane helix</keyword>